<dbReference type="PANTHER" id="PTHR19964">
    <property type="entry name" value="MULTIPLE PDZ DOMAIN PROTEIN"/>
    <property type="match status" value="1"/>
</dbReference>
<dbReference type="CDD" id="cd06668">
    <property type="entry name" value="PDZ4_MUPP1-like"/>
    <property type="match status" value="1"/>
</dbReference>
<feature type="region of interest" description="Disordered" evidence="2">
    <location>
        <begin position="1171"/>
        <end position="1192"/>
    </location>
</feature>
<dbReference type="SUPFAM" id="SSF50156">
    <property type="entry name" value="PDZ domain-like"/>
    <property type="match status" value="9"/>
</dbReference>
<dbReference type="CDD" id="cd23064">
    <property type="entry name" value="PDZ3_INAD-like"/>
    <property type="match status" value="1"/>
</dbReference>
<dbReference type="CDD" id="cd06671">
    <property type="entry name" value="PDZ7_MUPP1-PD6_PATJ-like"/>
    <property type="match status" value="1"/>
</dbReference>
<name>A0ABM1MIW2_NICVS</name>
<feature type="compositionally biased region" description="Low complexity" evidence="2">
    <location>
        <begin position="1527"/>
        <end position="1542"/>
    </location>
</feature>
<feature type="domain" description="PDZ" evidence="3">
    <location>
        <begin position="1677"/>
        <end position="1759"/>
    </location>
</feature>
<feature type="domain" description="PDZ" evidence="3">
    <location>
        <begin position="1317"/>
        <end position="1401"/>
    </location>
</feature>
<dbReference type="SMART" id="SM00228">
    <property type="entry name" value="PDZ"/>
    <property type="match status" value="9"/>
</dbReference>
<feature type="compositionally biased region" description="Pro residues" evidence="2">
    <location>
        <begin position="1562"/>
        <end position="1572"/>
    </location>
</feature>
<feature type="compositionally biased region" description="Acidic residues" evidence="2">
    <location>
        <begin position="1246"/>
        <end position="1258"/>
    </location>
</feature>
<feature type="compositionally biased region" description="Basic and acidic residues" evidence="2">
    <location>
        <begin position="1225"/>
        <end position="1245"/>
    </location>
</feature>
<organism evidence="4 5">
    <name type="scientific">Nicrophorus vespilloides</name>
    <name type="common">Boreal carrion beetle</name>
    <dbReference type="NCBI Taxonomy" id="110193"/>
    <lineage>
        <taxon>Eukaryota</taxon>
        <taxon>Metazoa</taxon>
        <taxon>Ecdysozoa</taxon>
        <taxon>Arthropoda</taxon>
        <taxon>Hexapoda</taxon>
        <taxon>Insecta</taxon>
        <taxon>Pterygota</taxon>
        <taxon>Neoptera</taxon>
        <taxon>Endopterygota</taxon>
        <taxon>Coleoptera</taxon>
        <taxon>Polyphaga</taxon>
        <taxon>Staphyliniformia</taxon>
        <taxon>Silphidae</taxon>
        <taxon>Nicrophorinae</taxon>
        <taxon>Nicrophorus</taxon>
    </lineage>
</organism>
<evidence type="ECO:0000313" key="4">
    <source>
        <dbReference type="Proteomes" id="UP000695000"/>
    </source>
</evidence>
<evidence type="ECO:0000313" key="5">
    <source>
        <dbReference type="RefSeq" id="XP_017774512.1"/>
    </source>
</evidence>
<feature type="domain" description="PDZ" evidence="3">
    <location>
        <begin position="209"/>
        <end position="294"/>
    </location>
</feature>
<gene>
    <name evidence="5" type="primary">LOC108561189</name>
</gene>
<dbReference type="RefSeq" id="XP_017774512.1">
    <property type="nucleotide sequence ID" value="XM_017919023.1"/>
</dbReference>
<sequence length="1763" mass="193442">MVLNTDWAQVEVIDLINDGSGLAFGIIGGRSTGVVVKTIVPGGVADRDGRLQSGDHILQIGEVNLRGLGSEQVASVLRQCGVHVRLVVARPVESTSTDYQTLGSHAPIVPTKILGDPVELDKHLNENGYSDIYFQNPSNSYSTPYIYSGQQSDLQLHTISGLVDVVRNPLPIGTVPTLPPQSLPPVTTVDLLPLDMALRDSSPETEIYTIDLMKDELGLGITVAGYVCEKEEISGIFVKSISKGSAADLTGTIKVNDRIIEVDGKSVLGSTNHQAVELLKSTGNKVNIRFERYLRGPKYEQLQQAILANELKPPSPPSPSASSLPKIPLSLVHMSSLGIEPDYESRTSFDFDSAVLHDFEAPLHDPNEIFIDTVDGRLSMQFSICSQESINTKWRDKLTDEVQIVIAELTKEPTNGLGISLEGTVDVEGGQEVRPHHYIRNILPHGPVGKNGILESGDELLEVNGIQLLGLNHVEVVSILKQLPSLVVLVCARYSVPTRIIDTSQHREAFQARNILAGSLNAIMQSPERLVKAKSDTSIASSVLSESCCSRSRSLELVAGLAMWTNEPTNVILNKGDHGLGFSILDYQDPLNPQETVIVIRSLIPGGVAQTDGRLIPGDRLLAVNDIDVEHASLDRAVQVLKGAHKGQVKITVAKPLSNDSISHNSQDTEDDQTCIDDFQECIEEYQECLEVVQIAIEEDRSFNYSPCMSQVEDICASSNVIHNFTKREPEVKNRSSCDTISTNIENNNLVNHILIKSDTLPKSAEDSEKDGYETCLDESFSDEFLKNDKTPTNSLSNLVKCESMIHFAEEVELNKQKLEIELAQVGEELERITKKKESLKKKEKKIEEKKYQVAEQHDSKAFLEKGNDLFEGKQIIKIDLDICTKTNHTNSLPCLLSDSKYEHQDDGLKSYDNTHDSIREDEFFLVQYPEEIPEKCHSEPNVLERLSNTTYRYKIEEYYNDIEDCLEAFREVKLKSKEIDDDYIFNEIMLSIRSKSAPDILDNSFITLTYDPGPDRVRRKSEFLHGICNISEEDRSNFSKLIDDRTDGIESSEFSKMLEKHWGPERIVEISRKPNTSLGISIVGGKVDLHHEDNSETILGIFIKNVVPDSPAGRSGQLKTGDRILEVCGENLRNINHEKAVEAIKYANNPVTFLVQSLIGQVESNNIQSQKPVENSLQSSSHQSSLKKPQINNIDTSVPIVKENSTLIKQKSVDFNDAVDVKNEETIVADSPEKKQVERSKSYESSDESDDDEEDTRELEGRTVSKQGEEIDRASAANVKRTKEEIDADEEDEDAFGYTFNKVKKKYSNLGHSILMVQLERSVGQGLGLSLAGHKDRNCMAVFVCGINPMGAAYRTGGIQVGDEILEVNGVVLHGRCHLNASAIIKGLSGPIFKVIILRRKAAIDDIAVRPITQFPVSLAEEASEESFSNYPNVRTISIKKGNQSLGIMIIEGKHAEVGQGIFISDIQEGSSAEKAGLEIGEMILAVNKDSLLGSNYDTAANLLKRTEGLVTLVVSNPGKKPPPATTSGATTAQTTSPSSAELEKNASSQNLKPGTASPRPSTPIPEPPTDPATCPITPGRETTIEINTDNKTLGICFVGGKDTSIQNGIVISEIYKGSTAEKDGRLQSGDQIMDVNSTPLKDVTHSSASQSLKQTLPKMKLLIYRPEKLEFQTIDTELVKKPGKGLGLSVAVRKTGKGVYVKEILNGGCADVDGKIMKGDLLVSVNGQNIDECPGDEAGAVLKTATGKVTLKLHRYKPAQT</sequence>
<dbReference type="InterPro" id="IPR051342">
    <property type="entry name" value="PDZ_scaffold"/>
</dbReference>
<dbReference type="InterPro" id="IPR036034">
    <property type="entry name" value="PDZ_sf"/>
</dbReference>
<evidence type="ECO:0000259" key="3">
    <source>
        <dbReference type="PROSITE" id="PS50106"/>
    </source>
</evidence>
<feature type="domain" description="PDZ" evidence="3">
    <location>
        <begin position="12"/>
        <end position="92"/>
    </location>
</feature>
<dbReference type="InterPro" id="IPR001478">
    <property type="entry name" value="PDZ"/>
</dbReference>
<feature type="coiled-coil region" evidence="1">
    <location>
        <begin position="809"/>
        <end position="853"/>
    </location>
</feature>
<dbReference type="PROSITE" id="PS50106">
    <property type="entry name" value="PDZ"/>
    <property type="match status" value="9"/>
</dbReference>
<feature type="region of interest" description="Disordered" evidence="2">
    <location>
        <begin position="1225"/>
        <end position="1289"/>
    </location>
</feature>
<feature type="domain" description="PDZ" evidence="3">
    <location>
        <begin position="406"/>
        <end position="495"/>
    </location>
</feature>
<feature type="domain" description="PDZ" evidence="3">
    <location>
        <begin position="1068"/>
        <end position="1160"/>
    </location>
</feature>
<feature type="compositionally biased region" description="Low complexity" evidence="2">
    <location>
        <begin position="1177"/>
        <end position="1187"/>
    </location>
</feature>
<feature type="domain" description="PDZ" evidence="3">
    <location>
        <begin position="570"/>
        <end position="644"/>
    </location>
</feature>
<dbReference type="Pfam" id="PF00595">
    <property type="entry name" value="PDZ"/>
    <property type="match status" value="9"/>
</dbReference>
<dbReference type="CDD" id="cd06672">
    <property type="entry name" value="PDZ8_MUPP1-PDZ7_PATJ-PDZ2_INAD-like"/>
    <property type="match status" value="1"/>
</dbReference>
<feature type="domain" description="PDZ" evidence="3">
    <location>
        <begin position="1583"/>
        <end position="1669"/>
    </location>
</feature>
<proteinExistence type="predicted"/>
<dbReference type="Proteomes" id="UP000695000">
    <property type="component" value="Unplaced"/>
</dbReference>
<accession>A0ABM1MIW2</accession>
<evidence type="ECO:0000256" key="2">
    <source>
        <dbReference type="SAM" id="MobiDB-lite"/>
    </source>
</evidence>
<dbReference type="CDD" id="cd06791">
    <property type="entry name" value="PDZ3_MUPP1-like"/>
    <property type="match status" value="1"/>
</dbReference>
<feature type="region of interest" description="Disordered" evidence="2">
    <location>
        <begin position="1516"/>
        <end position="1582"/>
    </location>
</feature>
<evidence type="ECO:0000256" key="1">
    <source>
        <dbReference type="SAM" id="Coils"/>
    </source>
</evidence>
<keyword evidence="1" id="KW-0175">Coiled coil</keyword>
<reference evidence="5" key="1">
    <citation type="submission" date="2025-08" db="UniProtKB">
        <authorList>
            <consortium name="RefSeq"/>
        </authorList>
    </citation>
    <scope>IDENTIFICATION</scope>
    <source>
        <tissue evidence="5">Whole Larva</tissue>
    </source>
</reference>
<dbReference type="PANTHER" id="PTHR19964:SF92">
    <property type="entry name" value="PATJ HOMOLOG"/>
    <property type="match status" value="1"/>
</dbReference>
<dbReference type="GeneID" id="108561189"/>
<protein>
    <submittedName>
        <fullName evidence="5">Uncharacterized protein LOC108561189 isoform X1</fullName>
    </submittedName>
</protein>
<keyword evidence="4" id="KW-1185">Reference proteome</keyword>
<dbReference type="Gene3D" id="2.30.42.10">
    <property type="match status" value="9"/>
</dbReference>
<dbReference type="CDD" id="cd06669">
    <property type="entry name" value="PDZ5_MUPP1-like"/>
    <property type="match status" value="1"/>
</dbReference>
<dbReference type="CDD" id="cd06667">
    <property type="entry name" value="PDZ2_MUPP1-like"/>
    <property type="match status" value="1"/>
</dbReference>
<feature type="compositionally biased region" description="Basic and acidic residues" evidence="2">
    <location>
        <begin position="1259"/>
        <end position="1274"/>
    </location>
</feature>
<feature type="domain" description="PDZ" evidence="3">
    <location>
        <begin position="1437"/>
        <end position="1520"/>
    </location>
</feature>